<dbReference type="SMART" id="SM00116">
    <property type="entry name" value="CBS"/>
    <property type="match status" value="2"/>
</dbReference>
<dbReference type="SUPFAM" id="SSF54631">
    <property type="entry name" value="CBS-domain pair"/>
    <property type="match status" value="1"/>
</dbReference>
<evidence type="ECO:0000259" key="3">
    <source>
        <dbReference type="PROSITE" id="PS51371"/>
    </source>
</evidence>
<evidence type="ECO:0000313" key="5">
    <source>
        <dbReference type="Proteomes" id="UP000049455"/>
    </source>
</evidence>
<evidence type="ECO:0000313" key="4">
    <source>
        <dbReference type="EMBL" id="CUH40821.1"/>
    </source>
</evidence>
<dbReference type="STRING" id="313367.JSE7799_03561"/>
<feature type="domain" description="CBS" evidence="3">
    <location>
        <begin position="77"/>
        <end position="132"/>
    </location>
</feature>
<dbReference type="PROSITE" id="PS51371">
    <property type="entry name" value="CBS"/>
    <property type="match status" value="2"/>
</dbReference>
<dbReference type="RefSeq" id="WP_055664816.1">
    <property type="nucleotide sequence ID" value="NZ_CYPR01000231.1"/>
</dbReference>
<dbReference type="PANTHER" id="PTHR43080:SF2">
    <property type="entry name" value="CBS DOMAIN-CONTAINING PROTEIN"/>
    <property type="match status" value="1"/>
</dbReference>
<keyword evidence="5" id="KW-1185">Reference proteome</keyword>
<proteinExistence type="predicted"/>
<reference evidence="4 5" key="1">
    <citation type="submission" date="2015-09" db="EMBL/GenBank/DDBJ databases">
        <authorList>
            <person name="Jackson K.R."/>
            <person name="Lunt B.L."/>
            <person name="Fisher J.N.B."/>
            <person name="Gardner A.V."/>
            <person name="Bailey M.E."/>
            <person name="Deus L.M."/>
            <person name="Earl A.S."/>
            <person name="Gibby P.D."/>
            <person name="Hartmann K.A."/>
            <person name="Liu J.E."/>
            <person name="Manci A.M."/>
            <person name="Nielsen D.A."/>
            <person name="Solomon M.B."/>
            <person name="Breakwell D.P."/>
            <person name="Burnett S.H."/>
            <person name="Grose J.H."/>
        </authorList>
    </citation>
    <scope>NUCLEOTIDE SEQUENCE [LARGE SCALE GENOMIC DNA]</scope>
    <source>
        <strain evidence="4 5">CECT 7799</strain>
    </source>
</reference>
<accession>A0A0M7BEJ6</accession>
<feature type="domain" description="CBS" evidence="3">
    <location>
        <begin position="11"/>
        <end position="68"/>
    </location>
</feature>
<protein>
    <submittedName>
        <fullName evidence="4">Putative manganese-dependent inorganic pyrophosphatase</fullName>
    </submittedName>
</protein>
<keyword evidence="1 2" id="KW-0129">CBS domain</keyword>
<dbReference type="InterPro" id="IPR051257">
    <property type="entry name" value="Diverse_CBS-Domain"/>
</dbReference>
<dbReference type="Proteomes" id="UP000049455">
    <property type="component" value="Unassembled WGS sequence"/>
</dbReference>
<sequence length="145" mass="15271">MFVTQILNSKQTSGVLTIDPGASIADAVAELAARRIGALVVSSDGSHAEGILSERDIVREIGRDGPAILERRVADLMTRELQTCAPGDHAQAVLAAMTEGRFRHMPVVKDGALIGLISLGDVVKARLSEVSMEKDALEAMISGHG</sequence>
<dbReference type="InterPro" id="IPR046342">
    <property type="entry name" value="CBS_dom_sf"/>
</dbReference>
<dbReference type="Gene3D" id="3.10.580.10">
    <property type="entry name" value="CBS-domain"/>
    <property type="match status" value="1"/>
</dbReference>
<organism evidence="4 5">
    <name type="scientific">Jannaschia seosinensis</name>
    <dbReference type="NCBI Taxonomy" id="313367"/>
    <lineage>
        <taxon>Bacteria</taxon>
        <taxon>Pseudomonadati</taxon>
        <taxon>Pseudomonadota</taxon>
        <taxon>Alphaproteobacteria</taxon>
        <taxon>Rhodobacterales</taxon>
        <taxon>Roseobacteraceae</taxon>
        <taxon>Jannaschia</taxon>
    </lineage>
</organism>
<dbReference type="OrthoDB" id="9807125at2"/>
<name>A0A0M7BEJ6_9RHOB</name>
<dbReference type="PANTHER" id="PTHR43080">
    <property type="entry name" value="CBS DOMAIN-CONTAINING PROTEIN CBSX3, MITOCHONDRIAL"/>
    <property type="match status" value="1"/>
</dbReference>
<dbReference type="CDD" id="cd04623">
    <property type="entry name" value="CBS_pair_bac_euk"/>
    <property type="match status" value="1"/>
</dbReference>
<dbReference type="InterPro" id="IPR000644">
    <property type="entry name" value="CBS_dom"/>
</dbReference>
<dbReference type="Pfam" id="PF00571">
    <property type="entry name" value="CBS"/>
    <property type="match status" value="2"/>
</dbReference>
<evidence type="ECO:0000256" key="2">
    <source>
        <dbReference type="PROSITE-ProRule" id="PRU00703"/>
    </source>
</evidence>
<dbReference type="AlphaFoldDB" id="A0A0M7BEJ6"/>
<gene>
    <name evidence="4" type="ORF">JSE7799_03561</name>
</gene>
<dbReference type="EMBL" id="CYPR01000231">
    <property type="protein sequence ID" value="CUH40821.1"/>
    <property type="molecule type" value="Genomic_DNA"/>
</dbReference>
<dbReference type="InterPro" id="IPR044725">
    <property type="entry name" value="CBSX3_CBS_dom"/>
</dbReference>
<evidence type="ECO:0000256" key="1">
    <source>
        <dbReference type="ARBA" id="ARBA00023122"/>
    </source>
</evidence>